<gene>
    <name evidence="11" type="ORF">L211DRAFT_780713</name>
</gene>
<dbReference type="STRING" id="1051890.A0A3N4LV03"/>
<keyword evidence="12" id="KW-1185">Reference proteome</keyword>
<comment type="catalytic activity">
    <reaction evidence="9">
        <text>a 5'-end NAD(+)-phospho-ribonucleoside in mRNA + H2O = a 5'-end phospho-adenosine-phospho-ribonucleoside in mRNA + beta-nicotinamide D-ribonucleotide + 2 H(+)</text>
        <dbReference type="Rhea" id="RHEA:60876"/>
        <dbReference type="Rhea" id="RHEA-COMP:15698"/>
        <dbReference type="Rhea" id="RHEA-COMP:15719"/>
        <dbReference type="ChEBI" id="CHEBI:14649"/>
        <dbReference type="ChEBI" id="CHEBI:15377"/>
        <dbReference type="ChEBI" id="CHEBI:15378"/>
        <dbReference type="ChEBI" id="CHEBI:144029"/>
        <dbReference type="ChEBI" id="CHEBI:144051"/>
    </reaction>
    <physiologicalReaction direction="left-to-right" evidence="9">
        <dbReference type="Rhea" id="RHEA:60877"/>
    </physiologicalReaction>
</comment>
<evidence type="ECO:0000256" key="8">
    <source>
        <dbReference type="ARBA" id="ARBA00023027"/>
    </source>
</evidence>
<dbReference type="InterPro" id="IPR049734">
    <property type="entry name" value="NudC-like_C"/>
</dbReference>
<dbReference type="PANTHER" id="PTHR42904:SF6">
    <property type="entry name" value="NAD-CAPPED RNA HYDROLASE NUDT12"/>
    <property type="match status" value="1"/>
</dbReference>
<dbReference type="Pfam" id="PF00293">
    <property type="entry name" value="NUDIX"/>
    <property type="match status" value="1"/>
</dbReference>
<sequence length="410" mass="45350">MQYDSTMEFPGTSKLSQRYGKEIVNYYGGSPLNRLSFLRSKPAFLRAALRQGRFLLLNNLNALLASSSHLALLTYDEASGLVGSVYELTDEEVVENYDSSKKVLPTVLFLGVDEEYVLEDGKDAEVVFEGGYKGRPYFAVDVSELVERGELPPTLLGRGWEWLKQGLQLGIVMREAAILAQARSLLDWNARNQFCAGCGSRTVSVQAGSKRVCPPKDRADGARERPQCATRSGIHNVAFPRTDASVIMAIISYKGDKLLLGRQSRWPPSFYSTLAGFLEPGESLEDAVRRETWEESGVRVAHVRIHSSQPWPYPANIMIGCIGEALENGEHIWLGHDPELQDARWFPMEEVKEALGRAKLTLGDTVPKANENGGEEEVRLRVPTATAIAHQLMLAAVNDWEAGLGVDPKT</sequence>
<dbReference type="GO" id="GO:0006742">
    <property type="term" value="P:NADP+ catabolic process"/>
    <property type="evidence" value="ECO:0007669"/>
    <property type="project" value="TreeGrafter"/>
</dbReference>
<dbReference type="EMBL" id="ML121533">
    <property type="protein sequence ID" value="RPB26707.1"/>
    <property type="molecule type" value="Genomic_DNA"/>
</dbReference>
<dbReference type="CDD" id="cd03429">
    <property type="entry name" value="NUDIX_NADH_pyrophosphatase_Nudt13"/>
    <property type="match status" value="1"/>
</dbReference>
<comment type="cofactor">
    <cofactor evidence="2">
        <name>Zn(2+)</name>
        <dbReference type="ChEBI" id="CHEBI:29105"/>
    </cofactor>
</comment>
<feature type="domain" description="Nudix hydrolase" evidence="10">
    <location>
        <begin position="240"/>
        <end position="368"/>
    </location>
</feature>
<dbReference type="InterPro" id="IPR050241">
    <property type="entry name" value="NAD-cap_RNA_hydrolase_NudC"/>
</dbReference>
<accession>A0A3N4LV03</accession>
<dbReference type="FunCoup" id="A0A3N4LV03">
    <property type="interactions" value="92"/>
</dbReference>
<dbReference type="Gene3D" id="3.90.79.20">
    <property type="match status" value="1"/>
</dbReference>
<dbReference type="InterPro" id="IPR000086">
    <property type="entry name" value="NUDIX_hydrolase_dom"/>
</dbReference>
<evidence type="ECO:0000256" key="9">
    <source>
        <dbReference type="ARBA" id="ARBA00023679"/>
    </source>
</evidence>
<keyword evidence="7" id="KW-0460">Magnesium</keyword>
<dbReference type="AlphaFoldDB" id="A0A3N4LV03"/>
<evidence type="ECO:0000256" key="3">
    <source>
        <dbReference type="ARBA" id="ARBA00009595"/>
    </source>
</evidence>
<name>A0A3N4LV03_9PEZI</name>
<dbReference type="GO" id="GO:0005829">
    <property type="term" value="C:cytosol"/>
    <property type="evidence" value="ECO:0007669"/>
    <property type="project" value="TreeGrafter"/>
</dbReference>
<dbReference type="Proteomes" id="UP000267821">
    <property type="component" value="Unassembled WGS sequence"/>
</dbReference>
<dbReference type="Pfam" id="PF09296">
    <property type="entry name" value="NUDIX-like"/>
    <property type="match status" value="1"/>
</dbReference>
<dbReference type="InterPro" id="IPR015375">
    <property type="entry name" value="NADH_PPase-like_N"/>
</dbReference>
<organism evidence="11 12">
    <name type="scientific">Terfezia boudieri ATCC MYA-4762</name>
    <dbReference type="NCBI Taxonomy" id="1051890"/>
    <lineage>
        <taxon>Eukaryota</taxon>
        <taxon>Fungi</taxon>
        <taxon>Dikarya</taxon>
        <taxon>Ascomycota</taxon>
        <taxon>Pezizomycotina</taxon>
        <taxon>Pezizomycetes</taxon>
        <taxon>Pezizales</taxon>
        <taxon>Pezizaceae</taxon>
        <taxon>Terfezia</taxon>
    </lineage>
</organism>
<keyword evidence="8" id="KW-0520">NAD</keyword>
<dbReference type="OrthoDB" id="10249612at2759"/>
<evidence type="ECO:0000256" key="5">
    <source>
        <dbReference type="ARBA" id="ARBA00022723"/>
    </source>
</evidence>
<evidence type="ECO:0000256" key="2">
    <source>
        <dbReference type="ARBA" id="ARBA00001947"/>
    </source>
</evidence>
<dbReference type="InterPro" id="IPR020084">
    <property type="entry name" value="NUDIX_hydrolase_CS"/>
</dbReference>
<keyword evidence="5" id="KW-0479">Metal-binding</keyword>
<proteinExistence type="inferred from homology"/>
<dbReference type="EC" id="3.6.1.22" evidence="4"/>
<dbReference type="Pfam" id="PF09297">
    <property type="entry name" value="Zn_ribbon_NUD"/>
    <property type="match status" value="1"/>
</dbReference>
<evidence type="ECO:0000256" key="6">
    <source>
        <dbReference type="ARBA" id="ARBA00022801"/>
    </source>
</evidence>
<evidence type="ECO:0000313" key="12">
    <source>
        <dbReference type="Proteomes" id="UP000267821"/>
    </source>
</evidence>
<dbReference type="Gene3D" id="3.90.79.10">
    <property type="entry name" value="Nucleoside Triphosphate Pyrophosphohydrolase"/>
    <property type="match status" value="1"/>
</dbReference>
<dbReference type="FunFam" id="3.90.79.10:FF:000042">
    <property type="entry name" value="Probable NADH pyrophosphatase"/>
    <property type="match status" value="1"/>
</dbReference>
<dbReference type="InterPro" id="IPR015376">
    <property type="entry name" value="Znr_NADH_PPase"/>
</dbReference>
<dbReference type="GO" id="GO:0046872">
    <property type="term" value="F:metal ion binding"/>
    <property type="evidence" value="ECO:0007669"/>
    <property type="project" value="UniProtKB-KW"/>
</dbReference>
<dbReference type="GO" id="GO:0019677">
    <property type="term" value="P:NAD+ catabolic process"/>
    <property type="evidence" value="ECO:0007669"/>
    <property type="project" value="TreeGrafter"/>
</dbReference>
<evidence type="ECO:0000259" key="10">
    <source>
        <dbReference type="PROSITE" id="PS51462"/>
    </source>
</evidence>
<evidence type="ECO:0000256" key="4">
    <source>
        <dbReference type="ARBA" id="ARBA00012381"/>
    </source>
</evidence>
<comment type="similarity">
    <text evidence="3">Belongs to the Nudix hydrolase family. NudC subfamily.</text>
</comment>
<dbReference type="InterPro" id="IPR015797">
    <property type="entry name" value="NUDIX_hydrolase-like_dom_sf"/>
</dbReference>
<protein>
    <recommendedName>
        <fullName evidence="4">NAD(+) diphosphatase</fullName>
        <ecNumber evidence="4">3.6.1.22</ecNumber>
    </recommendedName>
</protein>
<dbReference type="PROSITE" id="PS51462">
    <property type="entry name" value="NUDIX"/>
    <property type="match status" value="1"/>
</dbReference>
<evidence type="ECO:0000313" key="11">
    <source>
        <dbReference type="EMBL" id="RPB26707.1"/>
    </source>
</evidence>
<dbReference type="PANTHER" id="PTHR42904">
    <property type="entry name" value="NUDIX HYDROLASE, NUDC SUBFAMILY"/>
    <property type="match status" value="1"/>
</dbReference>
<dbReference type="InParanoid" id="A0A3N4LV03"/>
<keyword evidence="6" id="KW-0378">Hydrolase</keyword>
<reference evidence="11 12" key="1">
    <citation type="journal article" date="2018" name="Nat. Ecol. Evol.">
        <title>Pezizomycetes genomes reveal the molecular basis of ectomycorrhizal truffle lifestyle.</title>
        <authorList>
            <person name="Murat C."/>
            <person name="Payen T."/>
            <person name="Noel B."/>
            <person name="Kuo A."/>
            <person name="Morin E."/>
            <person name="Chen J."/>
            <person name="Kohler A."/>
            <person name="Krizsan K."/>
            <person name="Balestrini R."/>
            <person name="Da Silva C."/>
            <person name="Montanini B."/>
            <person name="Hainaut M."/>
            <person name="Levati E."/>
            <person name="Barry K.W."/>
            <person name="Belfiori B."/>
            <person name="Cichocki N."/>
            <person name="Clum A."/>
            <person name="Dockter R.B."/>
            <person name="Fauchery L."/>
            <person name="Guy J."/>
            <person name="Iotti M."/>
            <person name="Le Tacon F."/>
            <person name="Lindquist E.A."/>
            <person name="Lipzen A."/>
            <person name="Malagnac F."/>
            <person name="Mello A."/>
            <person name="Molinier V."/>
            <person name="Miyauchi S."/>
            <person name="Poulain J."/>
            <person name="Riccioni C."/>
            <person name="Rubini A."/>
            <person name="Sitrit Y."/>
            <person name="Splivallo R."/>
            <person name="Traeger S."/>
            <person name="Wang M."/>
            <person name="Zifcakova L."/>
            <person name="Wipf D."/>
            <person name="Zambonelli A."/>
            <person name="Paolocci F."/>
            <person name="Nowrousian M."/>
            <person name="Ottonello S."/>
            <person name="Baldrian P."/>
            <person name="Spatafora J.W."/>
            <person name="Henrissat B."/>
            <person name="Nagy L.G."/>
            <person name="Aury J.M."/>
            <person name="Wincker P."/>
            <person name="Grigoriev I.V."/>
            <person name="Bonfante P."/>
            <person name="Martin F.M."/>
        </authorList>
    </citation>
    <scope>NUCLEOTIDE SEQUENCE [LARGE SCALE GENOMIC DNA]</scope>
    <source>
        <strain evidence="11 12">ATCC MYA-4762</strain>
    </source>
</reference>
<dbReference type="PROSITE" id="PS00893">
    <property type="entry name" value="NUDIX_BOX"/>
    <property type="match status" value="1"/>
</dbReference>
<evidence type="ECO:0000256" key="7">
    <source>
        <dbReference type="ARBA" id="ARBA00022842"/>
    </source>
</evidence>
<comment type="cofactor">
    <cofactor evidence="1">
        <name>Mg(2+)</name>
        <dbReference type="ChEBI" id="CHEBI:18420"/>
    </cofactor>
</comment>
<dbReference type="GO" id="GO:0005777">
    <property type="term" value="C:peroxisome"/>
    <property type="evidence" value="ECO:0007669"/>
    <property type="project" value="TreeGrafter"/>
</dbReference>
<evidence type="ECO:0000256" key="1">
    <source>
        <dbReference type="ARBA" id="ARBA00001946"/>
    </source>
</evidence>
<dbReference type="GO" id="GO:0035529">
    <property type="term" value="F:NADH pyrophosphatase activity"/>
    <property type="evidence" value="ECO:0007669"/>
    <property type="project" value="TreeGrafter"/>
</dbReference>
<dbReference type="SUPFAM" id="SSF55811">
    <property type="entry name" value="Nudix"/>
    <property type="match status" value="1"/>
</dbReference>